<dbReference type="EMBL" id="WTXG01000001">
    <property type="protein sequence ID" value="KAI0307936.1"/>
    <property type="molecule type" value="Genomic_DNA"/>
</dbReference>
<dbReference type="AlphaFoldDB" id="A0AAD4QU28"/>
<protein>
    <submittedName>
        <fullName evidence="3">Uncharacterized protein</fullName>
    </submittedName>
</protein>
<feature type="compositionally biased region" description="Polar residues" evidence="1">
    <location>
        <begin position="156"/>
        <end position="167"/>
    </location>
</feature>
<evidence type="ECO:0000313" key="3">
    <source>
        <dbReference type="EMBL" id="KAI0307936.1"/>
    </source>
</evidence>
<dbReference type="Proteomes" id="UP001203297">
    <property type="component" value="Unassembled WGS sequence"/>
</dbReference>
<keyword evidence="2" id="KW-1133">Transmembrane helix</keyword>
<reference evidence="3" key="1">
    <citation type="journal article" date="2022" name="New Phytol.">
        <title>Evolutionary transition to the ectomycorrhizal habit in the genomes of a hyperdiverse lineage of mushroom-forming fungi.</title>
        <authorList>
            <person name="Looney B."/>
            <person name="Miyauchi S."/>
            <person name="Morin E."/>
            <person name="Drula E."/>
            <person name="Courty P.E."/>
            <person name="Kohler A."/>
            <person name="Kuo A."/>
            <person name="LaButti K."/>
            <person name="Pangilinan J."/>
            <person name="Lipzen A."/>
            <person name="Riley R."/>
            <person name="Andreopoulos W."/>
            <person name="He G."/>
            <person name="Johnson J."/>
            <person name="Nolan M."/>
            <person name="Tritt A."/>
            <person name="Barry K.W."/>
            <person name="Grigoriev I.V."/>
            <person name="Nagy L.G."/>
            <person name="Hibbett D."/>
            <person name="Henrissat B."/>
            <person name="Matheny P.B."/>
            <person name="Labbe J."/>
            <person name="Martin F.M."/>
        </authorList>
    </citation>
    <scope>NUCLEOTIDE SEQUENCE</scope>
    <source>
        <strain evidence="3">BPL690</strain>
    </source>
</reference>
<organism evidence="3 4">
    <name type="scientific">Multifurca ochricompacta</name>
    <dbReference type="NCBI Taxonomy" id="376703"/>
    <lineage>
        <taxon>Eukaryota</taxon>
        <taxon>Fungi</taxon>
        <taxon>Dikarya</taxon>
        <taxon>Basidiomycota</taxon>
        <taxon>Agaricomycotina</taxon>
        <taxon>Agaricomycetes</taxon>
        <taxon>Russulales</taxon>
        <taxon>Russulaceae</taxon>
        <taxon>Multifurca</taxon>
    </lineage>
</organism>
<keyword evidence="2" id="KW-0472">Membrane</keyword>
<gene>
    <name evidence="3" type="ORF">B0F90DRAFT_1664892</name>
</gene>
<keyword evidence="2" id="KW-0812">Transmembrane</keyword>
<sequence>MSTDSDILWSWLSESTKADLPFFAPLPQVDAPPPESFDNEFEELEFDGAQLPIQLEDTFSTLRGTTPVFTGSPSAFTQSTESGYDIANSEYSYLGYPTSNYSMPLDIAFQNVRVSSDYGAIDTLHDPIYTPSFPNDLASFGPLPPSPSASPPIRVTKSQSDYGSSKPRQSHFGISPDNLSLHHQRLTPTVPTALPVQVISETQPHTGPGRVHQCPNCSRGRNRLCAPTVAASALLAASMTSNVIGRLYIVIRRRRLQFIRIRLKFRSP</sequence>
<comment type="caution">
    <text evidence="3">The sequence shown here is derived from an EMBL/GenBank/DDBJ whole genome shotgun (WGS) entry which is preliminary data.</text>
</comment>
<name>A0AAD4QU28_9AGAM</name>
<keyword evidence="4" id="KW-1185">Reference proteome</keyword>
<evidence type="ECO:0000256" key="2">
    <source>
        <dbReference type="SAM" id="Phobius"/>
    </source>
</evidence>
<feature type="transmembrane region" description="Helical" evidence="2">
    <location>
        <begin position="229"/>
        <end position="251"/>
    </location>
</feature>
<feature type="region of interest" description="Disordered" evidence="1">
    <location>
        <begin position="139"/>
        <end position="174"/>
    </location>
</feature>
<evidence type="ECO:0000256" key="1">
    <source>
        <dbReference type="SAM" id="MobiDB-lite"/>
    </source>
</evidence>
<proteinExistence type="predicted"/>
<evidence type="ECO:0000313" key="4">
    <source>
        <dbReference type="Proteomes" id="UP001203297"/>
    </source>
</evidence>
<accession>A0AAD4QU28</accession>